<sequence length="624" mass="70825">MQLLTWLSGGSTTSSYELPRTKVNNPIDRSLESRLENLESYSLLELQKLYEDLLRRKISKDNPNLQKVMSSIEAMRNDLPLFAKTMAIHKKEEKYSSNRLELKEQDPTKLFAFSLSLEEVKKIVDERGDELLEITLLMAVDDELVAKIAEKCVNLTSFVVFGFAIPGCTTNALNEIKKMVKLNTLSLDYSSFRDWTSKDIVSLLSQTYFQENMTTLSCSVFDCGDSVFPPIAQYKNLNKLTLESGFDYNLMPVLTSPTLQKTVTKLHLKYVYKVTDEMIEALKNFTELKHLEITPSEEYVGAGSWFVESQKFQEYLKSNGKNLDVLILGKEVILDAKIMQTIFTLTQLEKLVLANCRRVNLDDEPFLGLQNMRKLSHLTMRRLGDKDNSGFGPREFSHLAGLSLVELDLSFHRKSGTSLEGWQLLTHGEAAKTLKALSIEGLQTTDIRGEAYNFLGNLSLDSLRINNCGWVNDDVLKSWIGTPLSRTLSELEIRGNALTPEAFVLFNNFPALSVLGLSQNNGIDGVNKAGYYLTENEHLRRNLRGLYIGDVDVELNAILKLVNNFEKLEVLITACNSGVTKEEEKLINNVCEKKGISYLPDGSEVRWRYQSLLQTIKFYKKQRE</sequence>
<dbReference type="STRING" id="1437425.CSEC_0131"/>
<gene>
    <name evidence="1" type="ORF">CSEC_0131</name>
</gene>
<keyword evidence="2" id="KW-1185">Reference proteome</keyword>
<organism evidence="1 2">
    <name type="scientific">Candidatus Criblamydia sequanensis CRIB-18</name>
    <dbReference type="NCBI Taxonomy" id="1437425"/>
    <lineage>
        <taxon>Bacteria</taxon>
        <taxon>Pseudomonadati</taxon>
        <taxon>Chlamydiota</taxon>
        <taxon>Chlamydiia</taxon>
        <taxon>Parachlamydiales</taxon>
        <taxon>Candidatus Criblamydiaceae</taxon>
        <taxon>Candidatus Criblamydia</taxon>
    </lineage>
</organism>
<reference evidence="1" key="2">
    <citation type="submission" date="2014-09" db="EMBL/GenBank/DDBJ databases">
        <title>Criblamydia sequanensis harbors a mega-plasmid encoding arsenite resistance.</title>
        <authorList>
            <person name="Bertelli C."/>
            <person name="Goesmann A."/>
            <person name="Greub G."/>
        </authorList>
    </citation>
    <scope>NUCLEOTIDE SEQUENCE [LARGE SCALE GENOMIC DNA]</scope>
    <source>
        <strain evidence="1">CRIB-18</strain>
    </source>
</reference>
<dbReference type="SUPFAM" id="SSF52047">
    <property type="entry name" value="RNI-like"/>
    <property type="match status" value="2"/>
</dbReference>
<dbReference type="GO" id="GO:0019005">
    <property type="term" value="C:SCF ubiquitin ligase complex"/>
    <property type="evidence" value="ECO:0007669"/>
    <property type="project" value="TreeGrafter"/>
</dbReference>
<dbReference type="InterPro" id="IPR032675">
    <property type="entry name" value="LRR_dom_sf"/>
</dbReference>
<evidence type="ECO:0000313" key="1">
    <source>
        <dbReference type="EMBL" id="CDR32971.1"/>
    </source>
</evidence>
<dbReference type="AlphaFoldDB" id="A0A090CXY3"/>
<comment type="caution">
    <text evidence="1">The sequence shown here is derived from an EMBL/GenBank/DDBJ whole genome shotgun (WGS) entry which is preliminary data.</text>
</comment>
<accession>A0A090CXY3</accession>
<dbReference type="RefSeq" id="WP_041016479.1">
    <property type="nucleotide sequence ID" value="NZ_CCEJ010000001.1"/>
</dbReference>
<dbReference type="Gene3D" id="3.80.10.10">
    <property type="entry name" value="Ribonuclease Inhibitor"/>
    <property type="match status" value="2"/>
</dbReference>
<evidence type="ECO:0000313" key="2">
    <source>
        <dbReference type="Proteomes" id="UP000031552"/>
    </source>
</evidence>
<dbReference type="Proteomes" id="UP000031552">
    <property type="component" value="Unassembled WGS sequence"/>
</dbReference>
<dbReference type="PANTHER" id="PTHR13318">
    <property type="entry name" value="PARTNER OF PAIRED, ISOFORM B-RELATED"/>
    <property type="match status" value="1"/>
</dbReference>
<protein>
    <submittedName>
        <fullName evidence="1">Uncharacterized protein</fullName>
    </submittedName>
</protein>
<proteinExistence type="predicted"/>
<dbReference type="EMBL" id="CCEJ010000001">
    <property type="protein sequence ID" value="CDR32971.1"/>
    <property type="molecule type" value="Genomic_DNA"/>
</dbReference>
<name>A0A090CXY3_9BACT</name>
<reference evidence="1" key="1">
    <citation type="submission" date="2013-12" db="EMBL/GenBank/DDBJ databases">
        <authorList>
            <person name="Linke B."/>
        </authorList>
    </citation>
    <scope>NUCLEOTIDE SEQUENCE [LARGE SCALE GENOMIC DNA]</scope>
    <source>
        <strain evidence="1">CRIB-18</strain>
    </source>
</reference>
<dbReference type="GO" id="GO:0031146">
    <property type="term" value="P:SCF-dependent proteasomal ubiquitin-dependent protein catabolic process"/>
    <property type="evidence" value="ECO:0007669"/>
    <property type="project" value="TreeGrafter"/>
</dbReference>